<sequence>MSVENQLLLTLIKLRLHTPNQEHAFWFSVSEFTVGNIFVTWINVMFCSWKELNIWPSKELVIVHMPSDFKRLYASTRVIVDGVDVPIKKPGKPTAQQMTYSTYKNRNTLKTLVGIAHGGLTSYITPAYGGSASDRILVERGDSPQKCDPGYSSYDKGFNVQDIFAPFNIQVNIPTFLGKKISSQQKQ</sequence>
<comment type="caution">
    <text evidence="5">The sequence shown here is derived from an EMBL/GenBank/DDBJ whole genome shotgun (WGS) entry which is preliminary data.</text>
</comment>
<comment type="cofactor">
    <cofactor evidence="1">
        <name>a divalent metal cation</name>
        <dbReference type="ChEBI" id="CHEBI:60240"/>
    </cofactor>
</comment>
<accession>A0AAD9MVJ2</accession>
<dbReference type="InterPro" id="IPR027806">
    <property type="entry name" value="HARBI1_dom"/>
</dbReference>
<organism evidence="5 6">
    <name type="scientific">Ridgeia piscesae</name>
    <name type="common">Tubeworm</name>
    <dbReference type="NCBI Taxonomy" id="27915"/>
    <lineage>
        <taxon>Eukaryota</taxon>
        <taxon>Metazoa</taxon>
        <taxon>Spiralia</taxon>
        <taxon>Lophotrochozoa</taxon>
        <taxon>Annelida</taxon>
        <taxon>Polychaeta</taxon>
        <taxon>Sedentaria</taxon>
        <taxon>Canalipalpata</taxon>
        <taxon>Sabellida</taxon>
        <taxon>Siboglinidae</taxon>
        <taxon>Ridgeia</taxon>
    </lineage>
</organism>
<evidence type="ECO:0000313" key="6">
    <source>
        <dbReference type="Proteomes" id="UP001209878"/>
    </source>
</evidence>
<proteinExistence type="predicted"/>
<evidence type="ECO:0000256" key="1">
    <source>
        <dbReference type="ARBA" id="ARBA00001968"/>
    </source>
</evidence>
<dbReference type="Pfam" id="PF13359">
    <property type="entry name" value="DDE_Tnp_4"/>
    <property type="match status" value="1"/>
</dbReference>
<name>A0AAD9MVJ2_RIDPI</name>
<keyword evidence="2" id="KW-0479">Metal-binding</keyword>
<evidence type="ECO:0000259" key="4">
    <source>
        <dbReference type="Pfam" id="PF13613"/>
    </source>
</evidence>
<evidence type="ECO:0000256" key="2">
    <source>
        <dbReference type="ARBA" id="ARBA00022723"/>
    </source>
</evidence>
<dbReference type="Pfam" id="PF13613">
    <property type="entry name" value="HTH_Tnp_4"/>
    <property type="match status" value="1"/>
</dbReference>
<evidence type="ECO:0008006" key="7">
    <source>
        <dbReference type="Google" id="ProtNLM"/>
    </source>
</evidence>
<protein>
    <recommendedName>
        <fullName evidence="7">DDE Tnp4 domain-containing protein</fullName>
    </recommendedName>
</protein>
<evidence type="ECO:0000313" key="5">
    <source>
        <dbReference type="EMBL" id="KAK2147010.1"/>
    </source>
</evidence>
<feature type="domain" description="DDE Tnp4" evidence="3">
    <location>
        <begin position="80"/>
        <end position="166"/>
    </location>
</feature>
<dbReference type="EMBL" id="JAODUO010003528">
    <property type="protein sequence ID" value="KAK2147010.1"/>
    <property type="molecule type" value="Genomic_DNA"/>
</dbReference>
<evidence type="ECO:0000259" key="3">
    <source>
        <dbReference type="Pfam" id="PF13359"/>
    </source>
</evidence>
<keyword evidence="6" id="KW-1185">Reference proteome</keyword>
<dbReference type="InterPro" id="IPR027805">
    <property type="entry name" value="Transposase_HTH_dom"/>
</dbReference>
<dbReference type="PANTHER" id="PTHR23080">
    <property type="entry name" value="THAP DOMAIN PROTEIN"/>
    <property type="match status" value="1"/>
</dbReference>
<dbReference type="AlphaFoldDB" id="A0AAD9MVJ2"/>
<reference evidence="5" key="1">
    <citation type="journal article" date="2023" name="Mol. Biol. Evol.">
        <title>Third-Generation Sequencing Reveals the Adaptive Role of the Epigenome in Three Deep-Sea Polychaetes.</title>
        <authorList>
            <person name="Perez M."/>
            <person name="Aroh O."/>
            <person name="Sun Y."/>
            <person name="Lan Y."/>
            <person name="Juniper S.K."/>
            <person name="Young C.R."/>
            <person name="Angers B."/>
            <person name="Qian P.Y."/>
        </authorList>
    </citation>
    <scope>NUCLEOTIDE SEQUENCE</scope>
    <source>
        <strain evidence="5">R07B-5</strain>
    </source>
</reference>
<dbReference type="Proteomes" id="UP001209878">
    <property type="component" value="Unassembled WGS sequence"/>
</dbReference>
<feature type="domain" description="Transposase Helix-turn-helix" evidence="4">
    <location>
        <begin position="2"/>
        <end position="48"/>
    </location>
</feature>
<dbReference type="GO" id="GO:0046872">
    <property type="term" value="F:metal ion binding"/>
    <property type="evidence" value="ECO:0007669"/>
    <property type="project" value="UniProtKB-KW"/>
</dbReference>
<gene>
    <name evidence="5" type="ORF">NP493_3544g00008</name>
</gene>